<dbReference type="EMBL" id="SLXF01000013">
    <property type="protein sequence ID" value="TCP03236.1"/>
    <property type="molecule type" value="Genomic_DNA"/>
</dbReference>
<dbReference type="Proteomes" id="UP000294772">
    <property type="component" value="Unassembled WGS sequence"/>
</dbReference>
<comment type="caution">
    <text evidence="2">The sequence shown here is derived from an EMBL/GenBank/DDBJ whole genome shotgun (WGS) entry which is preliminary data.</text>
</comment>
<keyword evidence="1" id="KW-0472">Membrane</keyword>
<organism evidence="2 3">
    <name type="scientific">Caldimonas thermodepolymerans</name>
    <dbReference type="NCBI Taxonomy" id="215580"/>
    <lineage>
        <taxon>Bacteria</taxon>
        <taxon>Pseudomonadati</taxon>
        <taxon>Pseudomonadota</taxon>
        <taxon>Betaproteobacteria</taxon>
        <taxon>Burkholderiales</taxon>
        <taxon>Sphaerotilaceae</taxon>
        <taxon>Caldimonas</taxon>
    </lineage>
</organism>
<feature type="transmembrane region" description="Helical" evidence="1">
    <location>
        <begin position="7"/>
        <end position="27"/>
    </location>
</feature>
<keyword evidence="1" id="KW-1133">Transmembrane helix</keyword>
<dbReference type="Gene3D" id="3.10.450.50">
    <property type="match status" value="1"/>
</dbReference>
<evidence type="ECO:0000313" key="3">
    <source>
        <dbReference type="Proteomes" id="UP000294772"/>
    </source>
</evidence>
<accession>A0AA46DB19</accession>
<gene>
    <name evidence="2" type="ORF">EV676_11314</name>
</gene>
<evidence type="ECO:0000313" key="2">
    <source>
        <dbReference type="EMBL" id="TCP03236.1"/>
    </source>
</evidence>
<reference evidence="2 3" key="1">
    <citation type="submission" date="2019-03" db="EMBL/GenBank/DDBJ databases">
        <title>Genomic Encyclopedia of Type Strains, Phase IV (KMG-IV): sequencing the most valuable type-strain genomes for metagenomic binning, comparative biology and taxonomic classification.</title>
        <authorList>
            <person name="Goeker M."/>
        </authorList>
    </citation>
    <scope>NUCLEOTIDE SEQUENCE [LARGE SCALE GENOMIC DNA]</scope>
    <source>
        <strain evidence="2 3">DSM 15264</strain>
    </source>
</reference>
<dbReference type="AlphaFoldDB" id="A0AA46DB19"/>
<proteinExistence type="predicted"/>
<evidence type="ECO:0000256" key="1">
    <source>
        <dbReference type="SAM" id="Phobius"/>
    </source>
</evidence>
<protein>
    <submittedName>
        <fullName evidence="2">Uncharacterized protein</fullName>
    </submittedName>
</protein>
<keyword evidence="1" id="KW-0812">Transmembrane</keyword>
<name>A0AA46DB19_9BURK</name>
<sequence length="160" mass="17762">MQIKKTTFNALAVVAGIVFTGLIWHHMATNPRWEGDKGPGVGKLPRQIVNGFITKAYDEGKGAEAVELYMEKRTVDHAPDALDRQNGEPLKRVVHRVVAEGLNVVIWHCIEPARGEPATEVVDFFKTRGGRIIERHRVKSVPLDTPNCPASKESQFTGLK</sequence>